<dbReference type="InterPro" id="IPR021363">
    <property type="entry name" value="DUF2835"/>
</dbReference>
<dbReference type="AlphaFoldDB" id="A0A8I1WB69"/>
<comment type="caution">
    <text evidence="1">The sequence shown here is derived from an EMBL/GenBank/DDBJ whole genome shotgun (WGS) entry which is preliminary data.</text>
</comment>
<accession>A0A8I1WB69</accession>
<organism evidence="1 2">
    <name type="scientific">Plesiomonas shigelloides</name>
    <name type="common">Aeromonas shigelloides</name>
    <dbReference type="NCBI Taxonomy" id="703"/>
    <lineage>
        <taxon>Bacteria</taxon>
        <taxon>Pseudomonadati</taxon>
        <taxon>Pseudomonadota</taxon>
        <taxon>Gammaproteobacteria</taxon>
        <taxon>Enterobacterales</taxon>
        <taxon>Enterobacteriaceae</taxon>
        <taxon>Plesiomonas</taxon>
    </lineage>
</organism>
<protein>
    <submittedName>
        <fullName evidence="1">DUF2835 domain-containing protein</fullName>
    </submittedName>
</protein>
<gene>
    <name evidence="1" type="ORF">J2R62_15685</name>
</gene>
<dbReference type="Proteomes" id="UP000664658">
    <property type="component" value="Unassembled WGS sequence"/>
</dbReference>
<dbReference type="EMBL" id="JAFNAA010000022">
    <property type="protein sequence ID" value="MBO1109627.1"/>
    <property type="molecule type" value="Genomic_DNA"/>
</dbReference>
<evidence type="ECO:0000313" key="2">
    <source>
        <dbReference type="Proteomes" id="UP000664658"/>
    </source>
</evidence>
<name>A0A8I1WB69_PLESH</name>
<dbReference type="Pfam" id="PF11197">
    <property type="entry name" value="DUF2835"/>
    <property type="match status" value="1"/>
</dbReference>
<reference evidence="1" key="1">
    <citation type="submission" date="2021-03" db="EMBL/GenBank/DDBJ databases">
        <title>Plesiomonas shigelloides zfcc0051, isolated from zebrafish feces.</title>
        <authorList>
            <person name="Vanderhoek Z."/>
            <person name="Gaulke C."/>
        </authorList>
    </citation>
    <scope>NUCLEOTIDE SEQUENCE</scope>
    <source>
        <strain evidence="1">Zfcc0051</strain>
    </source>
</reference>
<sequence>MFAMIFHFSLSIDYQTFLHHYHGQARQILVWSEEGKRLSLPAARFRTFLLHNGVNGRFRLEINAQNSIVSLQRC</sequence>
<evidence type="ECO:0000313" key="1">
    <source>
        <dbReference type="EMBL" id="MBO1109627.1"/>
    </source>
</evidence>
<proteinExistence type="predicted"/>